<dbReference type="GO" id="GO:0060307">
    <property type="term" value="P:regulation of ventricular cardiac muscle cell membrane repolarization"/>
    <property type="evidence" value="ECO:0007669"/>
    <property type="project" value="TreeGrafter"/>
</dbReference>
<dbReference type="GO" id="GO:0086091">
    <property type="term" value="P:regulation of heart rate by cardiac conduction"/>
    <property type="evidence" value="ECO:0007669"/>
    <property type="project" value="TreeGrafter"/>
</dbReference>
<dbReference type="Pfam" id="PF02060">
    <property type="entry name" value="ISK_Channel"/>
    <property type="match status" value="1"/>
</dbReference>
<dbReference type="InterPro" id="IPR000369">
    <property type="entry name" value="K_chnl_KCNE"/>
</dbReference>
<keyword evidence="4 6" id="KW-1133">Transmembrane helix</keyword>
<name>A0AAV7LAI9_PLEWA</name>
<dbReference type="GO" id="GO:0097623">
    <property type="term" value="P:potassium ion export across plasma membrane"/>
    <property type="evidence" value="ECO:0007669"/>
    <property type="project" value="TreeGrafter"/>
</dbReference>
<dbReference type="GO" id="GO:0044325">
    <property type="term" value="F:transmembrane transporter binding"/>
    <property type="evidence" value="ECO:0007669"/>
    <property type="project" value="TreeGrafter"/>
</dbReference>
<dbReference type="GO" id="GO:0015459">
    <property type="term" value="F:potassium channel regulator activity"/>
    <property type="evidence" value="ECO:0007669"/>
    <property type="project" value="TreeGrafter"/>
</dbReference>
<dbReference type="Proteomes" id="UP001066276">
    <property type="component" value="Chromosome 11"/>
</dbReference>
<accession>A0AAV7LAI9</accession>
<comment type="caution">
    <text evidence="7">The sequence shown here is derived from an EMBL/GenBank/DDBJ whole genome shotgun (WGS) entry which is preliminary data.</text>
</comment>
<comment type="subcellular location">
    <subcellularLocation>
        <location evidence="1">Membrane</location>
        <topology evidence="1">Single-pass membrane protein</topology>
    </subcellularLocation>
</comment>
<keyword evidence="5 6" id="KW-0472">Membrane</keyword>
<evidence type="ECO:0000256" key="6">
    <source>
        <dbReference type="SAM" id="Phobius"/>
    </source>
</evidence>
<organism evidence="7 8">
    <name type="scientific">Pleurodeles waltl</name>
    <name type="common">Iberian ribbed newt</name>
    <dbReference type="NCBI Taxonomy" id="8319"/>
    <lineage>
        <taxon>Eukaryota</taxon>
        <taxon>Metazoa</taxon>
        <taxon>Chordata</taxon>
        <taxon>Craniata</taxon>
        <taxon>Vertebrata</taxon>
        <taxon>Euteleostomi</taxon>
        <taxon>Amphibia</taxon>
        <taxon>Batrachia</taxon>
        <taxon>Caudata</taxon>
        <taxon>Salamandroidea</taxon>
        <taxon>Salamandridae</taxon>
        <taxon>Pleurodelinae</taxon>
        <taxon>Pleurodeles</taxon>
    </lineage>
</organism>
<proteinExistence type="inferred from homology"/>
<keyword evidence="8" id="KW-1185">Reference proteome</keyword>
<evidence type="ECO:0000256" key="5">
    <source>
        <dbReference type="ARBA" id="ARBA00023136"/>
    </source>
</evidence>
<dbReference type="GO" id="GO:0008076">
    <property type="term" value="C:voltage-gated potassium channel complex"/>
    <property type="evidence" value="ECO:0007669"/>
    <property type="project" value="TreeGrafter"/>
</dbReference>
<dbReference type="GO" id="GO:1902282">
    <property type="term" value="F:voltage-gated potassium channel activity involved in ventricular cardiac muscle cell action potential repolarization"/>
    <property type="evidence" value="ECO:0007669"/>
    <property type="project" value="TreeGrafter"/>
</dbReference>
<sequence>MDSQKDALSRTLPLISAKIPRRWRAGFLTKRGNEIATCTAALSLSGQIQTAQNHRNMNQTALASLISKCVLQLLEKSLDEKSLGQNLTEDSEGPIKPYDNAYFFILFVMLFYSFLALTVFFGYVRSKKQVSKKDPYQEFIEDRNKKNKWNTARPVEKYEFEEECVL</sequence>
<feature type="transmembrane region" description="Helical" evidence="6">
    <location>
        <begin position="101"/>
        <end position="124"/>
    </location>
</feature>
<keyword evidence="3 6" id="KW-0812">Transmembrane</keyword>
<evidence type="ECO:0000256" key="3">
    <source>
        <dbReference type="ARBA" id="ARBA00022692"/>
    </source>
</evidence>
<dbReference type="AlphaFoldDB" id="A0AAV7LAI9"/>
<evidence type="ECO:0000313" key="7">
    <source>
        <dbReference type="EMBL" id="KAJ1088626.1"/>
    </source>
</evidence>
<reference evidence="7" key="1">
    <citation type="journal article" date="2022" name="bioRxiv">
        <title>Sequencing and chromosome-scale assembly of the giantPleurodeles waltlgenome.</title>
        <authorList>
            <person name="Brown T."/>
            <person name="Elewa A."/>
            <person name="Iarovenko S."/>
            <person name="Subramanian E."/>
            <person name="Araus A.J."/>
            <person name="Petzold A."/>
            <person name="Susuki M."/>
            <person name="Suzuki K.-i.T."/>
            <person name="Hayashi T."/>
            <person name="Toyoda A."/>
            <person name="Oliveira C."/>
            <person name="Osipova E."/>
            <person name="Leigh N.D."/>
            <person name="Simon A."/>
            <person name="Yun M.H."/>
        </authorList>
    </citation>
    <scope>NUCLEOTIDE SEQUENCE</scope>
    <source>
        <strain evidence="7">20211129_DDA</strain>
        <tissue evidence="7">Liver</tissue>
    </source>
</reference>
<protein>
    <submittedName>
        <fullName evidence="7">Uncharacterized protein</fullName>
    </submittedName>
</protein>
<gene>
    <name evidence="7" type="ORF">NDU88_001782</name>
</gene>
<evidence type="ECO:0000256" key="1">
    <source>
        <dbReference type="ARBA" id="ARBA00004167"/>
    </source>
</evidence>
<evidence type="ECO:0000313" key="8">
    <source>
        <dbReference type="Proteomes" id="UP001066276"/>
    </source>
</evidence>
<evidence type="ECO:0000256" key="2">
    <source>
        <dbReference type="ARBA" id="ARBA00005688"/>
    </source>
</evidence>
<dbReference type="GO" id="GO:0005251">
    <property type="term" value="F:delayed rectifier potassium channel activity"/>
    <property type="evidence" value="ECO:0007669"/>
    <property type="project" value="TreeGrafter"/>
</dbReference>
<dbReference type="EMBL" id="JANPWB010000015">
    <property type="protein sequence ID" value="KAJ1088626.1"/>
    <property type="molecule type" value="Genomic_DNA"/>
</dbReference>
<dbReference type="PANTHER" id="PTHR15282">
    <property type="entry name" value="POTASSIUM VOLTAGE-GATED CHANNEL SUBFAMILY E MEMBER 1, 3"/>
    <property type="match status" value="1"/>
</dbReference>
<comment type="similarity">
    <text evidence="2">Belongs to the potassium channel KCNE family.</text>
</comment>
<evidence type="ECO:0000256" key="4">
    <source>
        <dbReference type="ARBA" id="ARBA00022989"/>
    </source>
</evidence>